<feature type="compositionally biased region" description="Low complexity" evidence="3">
    <location>
        <begin position="245"/>
        <end position="259"/>
    </location>
</feature>
<dbReference type="PROSITE" id="PS50158">
    <property type="entry name" value="ZF_CCHC"/>
    <property type="match status" value="1"/>
</dbReference>
<dbReference type="Gene3D" id="3.30.1370.10">
    <property type="entry name" value="K Homology domain, type 1"/>
    <property type="match status" value="1"/>
</dbReference>
<feature type="region of interest" description="Disordered" evidence="3">
    <location>
        <begin position="134"/>
        <end position="172"/>
    </location>
</feature>
<keyword evidence="1" id="KW-0863">Zinc-finger</keyword>
<evidence type="ECO:0000256" key="2">
    <source>
        <dbReference type="PROSITE-ProRule" id="PRU00117"/>
    </source>
</evidence>
<gene>
    <name evidence="5" type="ORF">CYMTET_10063</name>
</gene>
<dbReference type="SUPFAM" id="SSF54791">
    <property type="entry name" value="Eukaryotic type KH-domain (KH-domain type I)"/>
    <property type="match status" value="1"/>
</dbReference>
<protein>
    <recommendedName>
        <fullName evidence="4">CCHC-type domain-containing protein</fullName>
    </recommendedName>
</protein>
<keyword evidence="6" id="KW-1185">Reference proteome</keyword>
<dbReference type="Pfam" id="PF00098">
    <property type="entry name" value="zf-CCHC"/>
    <property type="match status" value="1"/>
</dbReference>
<evidence type="ECO:0000313" key="6">
    <source>
        <dbReference type="Proteomes" id="UP001190700"/>
    </source>
</evidence>
<feature type="compositionally biased region" description="Basic and acidic residues" evidence="3">
    <location>
        <begin position="20"/>
        <end position="59"/>
    </location>
</feature>
<feature type="region of interest" description="Disordered" evidence="3">
    <location>
        <begin position="428"/>
        <end position="457"/>
    </location>
</feature>
<accession>A0AAE0GQ25</accession>
<feature type="region of interest" description="Disordered" evidence="3">
    <location>
        <begin position="14"/>
        <end position="63"/>
    </location>
</feature>
<dbReference type="InterPro" id="IPR004088">
    <property type="entry name" value="KH_dom_type_1"/>
</dbReference>
<keyword evidence="1" id="KW-0862">Zinc</keyword>
<dbReference type="Gene3D" id="4.10.60.10">
    <property type="entry name" value="Zinc finger, CCHC-type"/>
    <property type="match status" value="1"/>
</dbReference>
<proteinExistence type="predicted"/>
<dbReference type="GO" id="GO:0003723">
    <property type="term" value="F:RNA binding"/>
    <property type="evidence" value="ECO:0007669"/>
    <property type="project" value="UniProtKB-UniRule"/>
</dbReference>
<feature type="non-terminal residue" evidence="5">
    <location>
        <position position="1"/>
    </location>
</feature>
<reference evidence="5 6" key="1">
    <citation type="journal article" date="2015" name="Genome Biol. Evol.">
        <title>Comparative Genomics of a Bacterivorous Green Alga Reveals Evolutionary Causalities and Consequences of Phago-Mixotrophic Mode of Nutrition.</title>
        <authorList>
            <person name="Burns J.A."/>
            <person name="Paasch A."/>
            <person name="Narechania A."/>
            <person name="Kim E."/>
        </authorList>
    </citation>
    <scope>NUCLEOTIDE SEQUENCE [LARGE SCALE GENOMIC DNA]</scope>
    <source>
        <strain evidence="5 6">PLY_AMNH</strain>
    </source>
</reference>
<dbReference type="AlphaFoldDB" id="A0AAE0GQ25"/>
<feature type="region of interest" description="Disordered" evidence="3">
    <location>
        <begin position="233"/>
        <end position="264"/>
    </location>
</feature>
<dbReference type="CDD" id="cd00105">
    <property type="entry name" value="KH-I"/>
    <property type="match status" value="1"/>
</dbReference>
<dbReference type="EMBL" id="LGRX02003474">
    <property type="protein sequence ID" value="KAK3282187.1"/>
    <property type="molecule type" value="Genomic_DNA"/>
</dbReference>
<sequence length="479" mass="53685">ACYLCGEKGHFAQQCSSASKSKDRSERPERPDRGPPGHRDDREPWRAREDPRREARSDSGSEVSLMKIEEAELKSRVIGKQGTMIKRIEKESGCQVQVEDVLNGQGAFQVRFHGSRSGIEIGMAEVQTIRQKFLGDNVPPPQQQQQPTPQQQQQQQQQQPTPQQMQASQMMALSQQQMYQQQQQQQMPQLSPLAQQAASLQPLTQAGVLAKQMAMSMVQQAAANAHAQKSVLQGSNQTGLDRTSMAAAEAAMQAPQHAQENMKDDGASGQRAMASASVEMEALRPPVLKGTDWQAQMEAIMDWQKLEEDAERDRHRKRMLEIQDVAQDHMDGIQSARKEHALREAQMQQAQLHAQGAYQYGHQQLQSGYADLQQQSQFQFSQPGYPDPQQQQQYQQQQQQLLQQQQYQQQQLQPTVVQYNPQQHASAAQGYDMSAVQPAQAAGEGGRQYAGSHQNAFKMGGGQEYQAYAGAYAQQGRYQ</sequence>
<evidence type="ECO:0000256" key="3">
    <source>
        <dbReference type="SAM" id="MobiDB-lite"/>
    </source>
</evidence>
<dbReference type="Proteomes" id="UP001190700">
    <property type="component" value="Unassembled WGS sequence"/>
</dbReference>
<comment type="caution">
    <text evidence="5">The sequence shown here is derived from an EMBL/GenBank/DDBJ whole genome shotgun (WGS) entry which is preliminary data.</text>
</comment>
<dbReference type="InterPro" id="IPR036612">
    <property type="entry name" value="KH_dom_type_1_sf"/>
</dbReference>
<feature type="domain" description="CCHC-type" evidence="4">
    <location>
        <begin position="2"/>
        <end position="15"/>
    </location>
</feature>
<dbReference type="Pfam" id="PF00013">
    <property type="entry name" value="KH_1"/>
    <property type="match status" value="1"/>
</dbReference>
<feature type="compositionally biased region" description="Low complexity" evidence="3">
    <location>
        <begin position="143"/>
        <end position="172"/>
    </location>
</feature>
<keyword evidence="1" id="KW-0479">Metal-binding</keyword>
<dbReference type="SUPFAM" id="SSF57756">
    <property type="entry name" value="Retrovirus zinc finger-like domains"/>
    <property type="match status" value="1"/>
</dbReference>
<dbReference type="InterPro" id="IPR001878">
    <property type="entry name" value="Znf_CCHC"/>
</dbReference>
<keyword evidence="2" id="KW-0694">RNA-binding</keyword>
<evidence type="ECO:0000259" key="4">
    <source>
        <dbReference type="PROSITE" id="PS50158"/>
    </source>
</evidence>
<dbReference type="InterPro" id="IPR036875">
    <property type="entry name" value="Znf_CCHC_sf"/>
</dbReference>
<evidence type="ECO:0000256" key="1">
    <source>
        <dbReference type="PROSITE-ProRule" id="PRU00047"/>
    </source>
</evidence>
<organism evidence="5 6">
    <name type="scientific">Cymbomonas tetramitiformis</name>
    <dbReference type="NCBI Taxonomy" id="36881"/>
    <lineage>
        <taxon>Eukaryota</taxon>
        <taxon>Viridiplantae</taxon>
        <taxon>Chlorophyta</taxon>
        <taxon>Pyramimonadophyceae</taxon>
        <taxon>Pyramimonadales</taxon>
        <taxon>Pyramimonadaceae</taxon>
        <taxon>Cymbomonas</taxon>
    </lineage>
</organism>
<dbReference type="GO" id="GO:0008270">
    <property type="term" value="F:zinc ion binding"/>
    <property type="evidence" value="ECO:0007669"/>
    <property type="project" value="UniProtKB-KW"/>
</dbReference>
<dbReference type="PROSITE" id="PS50084">
    <property type="entry name" value="KH_TYPE_1"/>
    <property type="match status" value="1"/>
</dbReference>
<name>A0AAE0GQ25_9CHLO</name>
<evidence type="ECO:0000313" key="5">
    <source>
        <dbReference type="EMBL" id="KAK3282187.1"/>
    </source>
</evidence>
<dbReference type="SMART" id="SM00343">
    <property type="entry name" value="ZnF_C2HC"/>
    <property type="match status" value="1"/>
</dbReference>